<dbReference type="SUPFAM" id="SSF110296">
    <property type="entry name" value="Oligoxyloglucan reducing end-specific cellobiohydrolase"/>
    <property type="match status" value="1"/>
</dbReference>
<evidence type="ECO:0008006" key="3">
    <source>
        <dbReference type="Google" id="ProtNLM"/>
    </source>
</evidence>
<gene>
    <name evidence="1" type="ORF">GHK86_01950</name>
</gene>
<evidence type="ECO:0000313" key="2">
    <source>
        <dbReference type="Proteomes" id="UP000437736"/>
    </source>
</evidence>
<organism evidence="1 2">
    <name type="scientific">Acidiferrimicrobium australe</name>
    <dbReference type="NCBI Taxonomy" id="2664430"/>
    <lineage>
        <taxon>Bacteria</taxon>
        <taxon>Bacillati</taxon>
        <taxon>Actinomycetota</taxon>
        <taxon>Acidimicrobiia</taxon>
        <taxon>Acidimicrobiales</taxon>
        <taxon>Acidimicrobiaceae</taxon>
        <taxon>Acidiferrimicrobium</taxon>
    </lineage>
</organism>
<dbReference type="InterPro" id="IPR015943">
    <property type="entry name" value="WD40/YVTN_repeat-like_dom_sf"/>
</dbReference>
<evidence type="ECO:0000313" key="1">
    <source>
        <dbReference type="EMBL" id="MST31496.1"/>
    </source>
</evidence>
<protein>
    <recommendedName>
        <fullName evidence="3">Oxidoreductase</fullName>
    </recommendedName>
</protein>
<accession>A0ABW9QQ73</accession>
<dbReference type="Gene3D" id="2.130.10.10">
    <property type="entry name" value="YVTN repeat-like/Quinoprotein amine dehydrogenase"/>
    <property type="match status" value="1"/>
</dbReference>
<proteinExistence type="predicted"/>
<dbReference type="Proteomes" id="UP000437736">
    <property type="component" value="Unassembled WGS sequence"/>
</dbReference>
<dbReference type="EMBL" id="WJHE01000082">
    <property type="protein sequence ID" value="MST31496.1"/>
    <property type="molecule type" value="Genomic_DNA"/>
</dbReference>
<keyword evidence="2" id="KW-1185">Reference proteome</keyword>
<name>A0ABW9QQ73_9ACTN</name>
<sequence length="341" mass="35916">MYLGTAGLHWRNITPPRSRGVGASELFEQASFLNRAMGWVTAWDPTTDRTTIFRTTNGGRSWTAIPGGFQTAAGGAATLVDLVSPQTAFEEHLEPTAPGMTLAVTTDSGRSWKVVFREPVPTPAGLPQRGPFLMPVTFVDAERGFAAAGLPPSGPQVRTAGFFATADGGSTWEPVSPPLPTTSAGCRARGTSAARCLYGLPVFTGPRRGALATVAAVGWRALVAFDLTTDAGIRWRRAALLRLPVAPRRSGLDYPLTSLSASSWWALGWSGRTATVDTTSSEGAHWITRRGVVPDGVPIGLSAIGPTDALLVVRGGRPGASTTRLLFTVDAGKRWAPLSLP</sequence>
<reference evidence="1 2" key="1">
    <citation type="submission" date="2019-11" db="EMBL/GenBank/DDBJ databases">
        <title>Acidiferrimicrobium australis gen. nov., sp. nov., an acidophilic and obligately heterotrophic, member of the Actinobacteria that catalyses dissimilatory oxido- reduction of iron isolated from metal-rich acidic water in Chile.</title>
        <authorList>
            <person name="Gonzalez D."/>
            <person name="Huber K."/>
            <person name="Hedrich S."/>
            <person name="Rojas-Villalobos C."/>
            <person name="Quatrini R."/>
            <person name="Dinamarca M.A."/>
            <person name="Schwarz A."/>
            <person name="Canales C."/>
            <person name="Nancucheo I."/>
        </authorList>
    </citation>
    <scope>NUCLEOTIDE SEQUENCE [LARGE SCALE GENOMIC DNA]</scope>
    <source>
        <strain evidence="1 2">USS-CCA1</strain>
    </source>
</reference>
<comment type="caution">
    <text evidence="1">The sequence shown here is derived from an EMBL/GenBank/DDBJ whole genome shotgun (WGS) entry which is preliminary data.</text>
</comment>